<accession>A0ABN4TPM1</accession>
<reference evidence="3 4" key="1">
    <citation type="submission" date="2016-10" db="EMBL/GenBank/DDBJ databases">
        <title>Complete genome sequences of three Cupriavidus strains isolated from various Malaysian environments.</title>
        <authorList>
            <person name="Abdullah A.A.-A."/>
            <person name="Shafie N.A.H."/>
            <person name="Lau N.S."/>
        </authorList>
    </citation>
    <scope>NUCLEOTIDE SEQUENCE [LARGE SCALE GENOMIC DNA]</scope>
    <source>
        <strain evidence="3 4">USMAA1020</strain>
    </source>
</reference>
<keyword evidence="4" id="KW-1185">Reference proteome</keyword>
<feature type="domain" description="GGDEF" evidence="2">
    <location>
        <begin position="1"/>
        <end position="129"/>
    </location>
</feature>
<dbReference type="SMART" id="SM00052">
    <property type="entry name" value="EAL"/>
    <property type="match status" value="1"/>
</dbReference>
<sequence>MLAVRLDRFAHARLPLGPAISDKLRARILERARAVLPADALLQWLGEADLAIATPLHGGEPEALRLARAVADTLARPVAVGGFELFLSCSIGVALGEPGCPAERCLQRAVDTMLGVARRGGDAIASAGSVAAPPLPAAMLAALPQALERGEFAINLQPRARLDADAASVDSYTVRLRWQSAAFGRVAPQDFLPALEALGLMGDVARWILNDALPLLAAASFPVPVQFHFPAPGAQLHREHLIEELGAAIGRLGVQGARVCIEVPCPDAVRASDLLGARFEVLRRAGVQLALGDFTDTEICRDALGLLRPDLVTLDARQLGSPAQGPEVAAGLRAACALARDAGYGACAKGIETRPQLDEVRRWGCTSMQGYLLAQPFPARWLPQIHATLDQRARDLLASARGG</sequence>
<dbReference type="InterPro" id="IPR050706">
    <property type="entry name" value="Cyclic-di-GMP_PDE-like"/>
</dbReference>
<dbReference type="PROSITE" id="PS50883">
    <property type="entry name" value="EAL"/>
    <property type="match status" value="1"/>
</dbReference>
<evidence type="ECO:0008006" key="5">
    <source>
        <dbReference type="Google" id="ProtNLM"/>
    </source>
</evidence>
<evidence type="ECO:0000259" key="1">
    <source>
        <dbReference type="PROSITE" id="PS50883"/>
    </source>
</evidence>
<dbReference type="EMBL" id="CP017755">
    <property type="protein sequence ID" value="AOZ09227.1"/>
    <property type="molecule type" value="Genomic_DNA"/>
</dbReference>
<gene>
    <name evidence="3" type="ORF">BKK80_25810</name>
</gene>
<dbReference type="RefSeq" id="WP_071020784.1">
    <property type="nucleotide sequence ID" value="NZ_CP017755.1"/>
</dbReference>
<dbReference type="PROSITE" id="PS50887">
    <property type="entry name" value="GGDEF"/>
    <property type="match status" value="1"/>
</dbReference>
<evidence type="ECO:0000259" key="2">
    <source>
        <dbReference type="PROSITE" id="PS50887"/>
    </source>
</evidence>
<protein>
    <recommendedName>
        <fullName evidence="5">EAL domain-containing protein</fullName>
    </recommendedName>
</protein>
<dbReference type="InterPro" id="IPR029787">
    <property type="entry name" value="Nucleotide_cyclase"/>
</dbReference>
<dbReference type="Pfam" id="PF00563">
    <property type="entry name" value="EAL"/>
    <property type="match status" value="1"/>
</dbReference>
<dbReference type="CDD" id="cd01948">
    <property type="entry name" value="EAL"/>
    <property type="match status" value="1"/>
</dbReference>
<feature type="domain" description="EAL" evidence="1">
    <location>
        <begin position="136"/>
        <end position="390"/>
    </location>
</feature>
<dbReference type="Proteomes" id="UP000177515">
    <property type="component" value="Chromosome 2"/>
</dbReference>
<name>A0ABN4TPM1_9BURK</name>
<dbReference type="SUPFAM" id="SSF141868">
    <property type="entry name" value="EAL domain-like"/>
    <property type="match status" value="1"/>
</dbReference>
<proteinExistence type="predicted"/>
<dbReference type="InterPro" id="IPR035919">
    <property type="entry name" value="EAL_sf"/>
</dbReference>
<dbReference type="Gene3D" id="3.30.70.270">
    <property type="match status" value="1"/>
</dbReference>
<dbReference type="PANTHER" id="PTHR33121">
    <property type="entry name" value="CYCLIC DI-GMP PHOSPHODIESTERASE PDEF"/>
    <property type="match status" value="1"/>
</dbReference>
<dbReference type="Gene3D" id="3.20.20.450">
    <property type="entry name" value="EAL domain"/>
    <property type="match status" value="1"/>
</dbReference>
<dbReference type="InterPro" id="IPR043128">
    <property type="entry name" value="Rev_trsase/Diguanyl_cyclase"/>
</dbReference>
<evidence type="ECO:0000313" key="3">
    <source>
        <dbReference type="EMBL" id="AOZ09227.1"/>
    </source>
</evidence>
<dbReference type="InterPro" id="IPR000160">
    <property type="entry name" value="GGDEF_dom"/>
</dbReference>
<dbReference type="SUPFAM" id="SSF55073">
    <property type="entry name" value="Nucleotide cyclase"/>
    <property type="match status" value="1"/>
</dbReference>
<organism evidence="3 4">
    <name type="scientific">Cupriavidus malaysiensis</name>
    <dbReference type="NCBI Taxonomy" id="367825"/>
    <lineage>
        <taxon>Bacteria</taxon>
        <taxon>Pseudomonadati</taxon>
        <taxon>Pseudomonadota</taxon>
        <taxon>Betaproteobacteria</taxon>
        <taxon>Burkholderiales</taxon>
        <taxon>Burkholderiaceae</taxon>
        <taxon>Cupriavidus</taxon>
    </lineage>
</organism>
<dbReference type="InterPro" id="IPR001633">
    <property type="entry name" value="EAL_dom"/>
</dbReference>
<evidence type="ECO:0000313" key="4">
    <source>
        <dbReference type="Proteomes" id="UP000177515"/>
    </source>
</evidence>
<dbReference type="PANTHER" id="PTHR33121:SF70">
    <property type="entry name" value="SIGNALING PROTEIN YKOW"/>
    <property type="match status" value="1"/>
</dbReference>